<evidence type="ECO:0000313" key="3">
    <source>
        <dbReference type="Proteomes" id="UP000509414"/>
    </source>
</evidence>
<dbReference type="Gene3D" id="1.10.3210.10">
    <property type="entry name" value="Hypothetical protein af1432"/>
    <property type="match status" value="1"/>
</dbReference>
<evidence type="ECO:0000313" key="2">
    <source>
        <dbReference type="EMBL" id="QLI04755.1"/>
    </source>
</evidence>
<dbReference type="RefSeq" id="WP_179975426.1">
    <property type="nucleotide sequence ID" value="NZ_CP049075.1"/>
</dbReference>
<protein>
    <submittedName>
        <fullName evidence="2">HDOD domain-containing protein</fullName>
    </submittedName>
</protein>
<dbReference type="PANTHER" id="PTHR33525:SF3">
    <property type="entry name" value="RIBONUCLEASE Y"/>
    <property type="match status" value="1"/>
</dbReference>
<dbReference type="PROSITE" id="PS51833">
    <property type="entry name" value="HDOD"/>
    <property type="match status" value="1"/>
</dbReference>
<accession>A0A7H9CHD0</accession>
<dbReference type="InterPro" id="IPR052340">
    <property type="entry name" value="RNase_Y/CdgJ"/>
</dbReference>
<evidence type="ECO:0000259" key="1">
    <source>
        <dbReference type="PROSITE" id="PS51833"/>
    </source>
</evidence>
<keyword evidence="3" id="KW-1185">Reference proteome</keyword>
<reference evidence="2 3" key="1">
    <citation type="submission" date="2020-02" db="EMBL/GenBank/DDBJ databases">
        <title>Complete genome sequence of the novel Campylobacter species Candidatus Campylobacter infans.</title>
        <authorList>
            <person name="Duim B."/>
            <person name="Zomer A."/>
            <person name="van der Graaf L."/>
            <person name="Wagenaar J."/>
        </authorList>
    </citation>
    <scope>NUCLEOTIDE SEQUENCE [LARGE SCALE GENOMIC DNA]</scope>
    <source>
        <strain evidence="2 3">19S00001</strain>
    </source>
</reference>
<dbReference type="PANTHER" id="PTHR33525">
    <property type="match status" value="1"/>
</dbReference>
<sequence length="271" mass="30285">MNESIFKSIKNLPPLDDTIAQIQQICHDENANMSDLIAVIKRDPMLTANILHSANSPLYGFSREISDVSQAVNLFGMATIRGFALYGAIKHSFKMDLSPYNIDGTKFLDIVGTQSILIFDWYAKVNRSALNVLSPSSFLMEIGKIVVAKELIEGKKADEFKSKLANINTIEELSQLESQLVGSNSEEITAQILEQWHFEEEIVQSIKYLNKISQAPKEIKNYAIALNATKTSVNVLNKFKPENIQSALNFVEKNGLDKDKFALALKKVQEA</sequence>
<dbReference type="InterPro" id="IPR013976">
    <property type="entry name" value="HDOD"/>
</dbReference>
<dbReference type="SUPFAM" id="SSF109604">
    <property type="entry name" value="HD-domain/PDEase-like"/>
    <property type="match status" value="1"/>
</dbReference>
<name>A0A7H9CHD0_9BACT</name>
<proteinExistence type="predicted"/>
<dbReference type="Proteomes" id="UP000509414">
    <property type="component" value="Chromosome"/>
</dbReference>
<gene>
    <name evidence="2" type="ORF">CINF_0206</name>
</gene>
<dbReference type="EMBL" id="CP049075">
    <property type="protein sequence ID" value="QLI04755.1"/>
    <property type="molecule type" value="Genomic_DNA"/>
</dbReference>
<organism evidence="2 3">
    <name type="scientific">Candidatus Campylobacter infans</name>
    <dbReference type="NCBI Taxonomy" id="2561898"/>
    <lineage>
        <taxon>Bacteria</taxon>
        <taxon>Pseudomonadati</taxon>
        <taxon>Campylobacterota</taxon>
        <taxon>Epsilonproteobacteria</taxon>
        <taxon>Campylobacterales</taxon>
        <taxon>Campylobacteraceae</taxon>
        <taxon>Campylobacter</taxon>
    </lineage>
</organism>
<feature type="domain" description="HDOD" evidence="1">
    <location>
        <begin position="12"/>
        <end position="212"/>
    </location>
</feature>
<dbReference type="Pfam" id="PF08668">
    <property type="entry name" value="HDOD"/>
    <property type="match status" value="1"/>
</dbReference>
<dbReference type="AlphaFoldDB" id="A0A7H9CHD0"/>
<dbReference type="KEGG" id="cinf:CINF_0206"/>